<dbReference type="InterPro" id="IPR008271">
    <property type="entry name" value="Ser/Thr_kinase_AS"/>
</dbReference>
<dbReference type="EMBL" id="CM014087">
    <property type="protein sequence ID" value="TKS77719.1"/>
    <property type="molecule type" value="Genomic_DNA"/>
</dbReference>
<evidence type="ECO:0000256" key="7">
    <source>
        <dbReference type="SAM" id="Coils"/>
    </source>
</evidence>
<dbReference type="GO" id="GO:0016605">
    <property type="term" value="C:PML body"/>
    <property type="evidence" value="ECO:0007669"/>
    <property type="project" value="TreeGrafter"/>
</dbReference>
<dbReference type="GO" id="GO:0045944">
    <property type="term" value="P:positive regulation of transcription by RNA polymerase II"/>
    <property type="evidence" value="ECO:0007669"/>
    <property type="project" value="TreeGrafter"/>
</dbReference>
<protein>
    <submittedName>
        <fullName evidence="10">Homeodomain-interacting protein kinase 2</fullName>
    </submittedName>
</protein>
<dbReference type="InterPro" id="IPR011009">
    <property type="entry name" value="Kinase-like_dom_sf"/>
</dbReference>
<feature type="region of interest" description="Disordered" evidence="8">
    <location>
        <begin position="719"/>
        <end position="779"/>
    </location>
</feature>
<dbReference type="PANTHER" id="PTHR24058:SF53">
    <property type="entry name" value="HOMEODOMAIN-INTERACTING PROTEIN KINASE 2"/>
    <property type="match status" value="1"/>
</dbReference>
<feature type="binding site" evidence="6">
    <location>
        <position position="67"/>
    </location>
    <ligand>
        <name>ATP</name>
        <dbReference type="ChEBI" id="CHEBI:30616"/>
    </ligand>
</feature>
<dbReference type="InterPro" id="IPR017441">
    <property type="entry name" value="Protein_kinase_ATP_BS"/>
</dbReference>
<keyword evidence="7" id="KW-0175">Coiled coil</keyword>
<dbReference type="GO" id="GO:0007224">
    <property type="term" value="P:smoothened signaling pathway"/>
    <property type="evidence" value="ECO:0007669"/>
    <property type="project" value="TreeGrafter"/>
</dbReference>
<dbReference type="Gene3D" id="3.30.200.20">
    <property type="entry name" value="Phosphorylase Kinase, domain 1"/>
    <property type="match status" value="1"/>
</dbReference>
<dbReference type="GO" id="GO:0003713">
    <property type="term" value="F:transcription coactivator activity"/>
    <property type="evidence" value="ECO:0007669"/>
    <property type="project" value="TreeGrafter"/>
</dbReference>
<dbReference type="Gene3D" id="1.10.510.10">
    <property type="entry name" value="Transferase(Phosphotransferase) domain 1"/>
    <property type="match status" value="1"/>
</dbReference>
<dbReference type="Pfam" id="PF00069">
    <property type="entry name" value="Pkinase"/>
    <property type="match status" value="1"/>
</dbReference>
<dbReference type="GO" id="GO:0003677">
    <property type="term" value="F:DNA binding"/>
    <property type="evidence" value="ECO:0007669"/>
    <property type="project" value="UniProtKB-KW"/>
</dbReference>
<dbReference type="SUPFAM" id="SSF56112">
    <property type="entry name" value="Protein kinase-like (PK-like)"/>
    <property type="match status" value="1"/>
</dbReference>
<dbReference type="PROSITE" id="PS00107">
    <property type="entry name" value="PROTEIN_KINASE_ATP"/>
    <property type="match status" value="1"/>
</dbReference>
<organism evidence="10 11">
    <name type="scientific">Collichthys lucidus</name>
    <name type="common">Big head croaker</name>
    <name type="synonym">Sciaena lucida</name>
    <dbReference type="NCBI Taxonomy" id="240159"/>
    <lineage>
        <taxon>Eukaryota</taxon>
        <taxon>Metazoa</taxon>
        <taxon>Chordata</taxon>
        <taxon>Craniata</taxon>
        <taxon>Vertebrata</taxon>
        <taxon>Euteleostomi</taxon>
        <taxon>Actinopterygii</taxon>
        <taxon>Neopterygii</taxon>
        <taxon>Teleostei</taxon>
        <taxon>Neoteleostei</taxon>
        <taxon>Acanthomorphata</taxon>
        <taxon>Eupercaria</taxon>
        <taxon>Sciaenidae</taxon>
        <taxon>Collichthys</taxon>
    </lineage>
</organism>
<feature type="compositionally biased region" description="Basic and acidic residues" evidence="8">
    <location>
        <begin position="719"/>
        <end position="740"/>
    </location>
</feature>
<dbReference type="PANTHER" id="PTHR24058">
    <property type="entry name" value="DUAL SPECIFICITY PROTEIN KINASE"/>
    <property type="match status" value="1"/>
</dbReference>
<dbReference type="PROSITE" id="PS00108">
    <property type="entry name" value="PROTEIN_KINASE_ST"/>
    <property type="match status" value="1"/>
</dbReference>
<dbReference type="GO" id="GO:0005524">
    <property type="term" value="F:ATP binding"/>
    <property type="evidence" value="ECO:0007669"/>
    <property type="project" value="UniProtKB-UniRule"/>
</dbReference>
<dbReference type="SMART" id="SM00220">
    <property type="entry name" value="S_TKc"/>
    <property type="match status" value="1"/>
</dbReference>
<keyword evidence="3 6" id="KW-0547">Nucleotide-binding</keyword>
<feature type="region of interest" description="Disordered" evidence="8">
    <location>
        <begin position="395"/>
        <end position="440"/>
    </location>
</feature>
<dbReference type="GO" id="GO:0003714">
    <property type="term" value="F:transcription corepressor activity"/>
    <property type="evidence" value="ECO:0007669"/>
    <property type="project" value="TreeGrafter"/>
</dbReference>
<feature type="compositionally biased region" description="Acidic residues" evidence="8">
    <location>
        <begin position="741"/>
        <end position="751"/>
    </location>
</feature>
<evidence type="ECO:0000256" key="2">
    <source>
        <dbReference type="ARBA" id="ARBA00022679"/>
    </source>
</evidence>
<keyword evidence="10" id="KW-0238">DNA-binding</keyword>
<dbReference type="Proteomes" id="UP000298787">
    <property type="component" value="Chromosome 10"/>
</dbReference>
<keyword evidence="2" id="KW-0808">Transferase</keyword>
<sequence length="801" mass="92746">MSFSTSTSGNSNKNNDDTPYTAYKVQKHHILISNTTCYQVLDFIGEGVFGRVARCRNQKTGNQVAVKIQKNNKYVTQIVQDEIKILQAIRCLDPEKNSIVNFIEDFRFNNLFCLAFEMLDRSLWDLIEERGWIPLSLNEIRPVTHQLMVALDALKSIGILHTDLKPDNIMLVNHRDQPFKIKLIDFGLARRVCEVPIGAMMQPCIIRAPEVTLGLPLTEAVDMWGVGCLMAFLYFGRRLFPVDCPYNLIRCIVHLLGQPADHLLSAGVYSRTHFRQNADLHSWRMKLPEEFHQGTGIQPQLNFTFFDFVENLEDAVEKYPAKTTDIEFEDRMAFLSLLKSTLELDPERRVTPRDSFKNPFLSMVHLEKNMDNNSYLDEALQWMTILPLNHLDLESDSDDSGDSVPNFRDEDNTKTTDPTKPSLDFDDSCSEKRPSTSEELQVAHVINKKKFTDELQAEKNKNKLLQEEMQQLRNSHQLLIARYEDEITKHADALQHDLDNEILQKNHLQADFDEAIAALQEEREKNISVQHQLDKTIVSLHEAENKNKLLQEQLEPHISYQQLIARYEDDVSRIRRQAVALQHDLDLEILQKNHLQADFDEATAALQEEREKNISVQHQLDKTIVSLHEAENKNKLLQEQLEPHISYQQLIARYEDDVSRIRRQAVALQHDLDLEILQKNHLQADFDEATAALQEEREKNISVQHQLDKTIVSLHEAENKNKQHESIANVEPHEPTKEAEVQEEMPCEEQETISPAPALESQQGAEGNLPQRTAEPPSVWKRVRHFLGLRKPERWKRRRRE</sequence>
<reference evidence="10 11" key="1">
    <citation type="submission" date="2019-01" db="EMBL/GenBank/DDBJ databases">
        <title>Genome Assembly of Collichthys lucidus.</title>
        <authorList>
            <person name="Cai M."/>
            <person name="Xiao S."/>
        </authorList>
    </citation>
    <scope>NUCLEOTIDE SEQUENCE [LARGE SCALE GENOMIC DNA]</scope>
    <source>
        <strain evidence="10">JT15FE1705JMU</strain>
        <tissue evidence="10">Muscle</tissue>
    </source>
</reference>
<dbReference type="GO" id="GO:0005737">
    <property type="term" value="C:cytoplasm"/>
    <property type="evidence" value="ECO:0007669"/>
    <property type="project" value="TreeGrafter"/>
</dbReference>
<evidence type="ECO:0000256" key="1">
    <source>
        <dbReference type="ARBA" id="ARBA00022527"/>
    </source>
</evidence>
<proteinExistence type="predicted"/>
<gene>
    <name evidence="10" type="ORF">D9C73_011810</name>
</gene>
<dbReference type="AlphaFoldDB" id="A0A4U5US33"/>
<evidence type="ECO:0000259" key="9">
    <source>
        <dbReference type="PROSITE" id="PS50011"/>
    </source>
</evidence>
<evidence type="ECO:0000256" key="3">
    <source>
        <dbReference type="ARBA" id="ARBA00022741"/>
    </source>
</evidence>
<evidence type="ECO:0000256" key="6">
    <source>
        <dbReference type="PROSITE-ProRule" id="PRU10141"/>
    </source>
</evidence>
<keyword evidence="5 6" id="KW-0067">ATP-binding</keyword>
<dbReference type="GO" id="GO:0004674">
    <property type="term" value="F:protein serine/threonine kinase activity"/>
    <property type="evidence" value="ECO:0007669"/>
    <property type="project" value="UniProtKB-KW"/>
</dbReference>
<evidence type="ECO:0000313" key="10">
    <source>
        <dbReference type="EMBL" id="TKS77719.1"/>
    </source>
</evidence>
<evidence type="ECO:0000313" key="11">
    <source>
        <dbReference type="Proteomes" id="UP000298787"/>
    </source>
</evidence>
<evidence type="ECO:0000256" key="8">
    <source>
        <dbReference type="SAM" id="MobiDB-lite"/>
    </source>
</evidence>
<keyword evidence="1" id="KW-0723">Serine/threonine-protein kinase</keyword>
<feature type="coiled-coil region" evidence="7">
    <location>
        <begin position="448"/>
        <end position="699"/>
    </location>
</feature>
<accession>A0A4U5US33</accession>
<feature type="domain" description="Protein kinase" evidence="9">
    <location>
        <begin position="38"/>
        <end position="361"/>
    </location>
</feature>
<evidence type="ECO:0000256" key="5">
    <source>
        <dbReference type="ARBA" id="ARBA00022840"/>
    </source>
</evidence>
<dbReference type="STRING" id="240159.A0A4U5US33"/>
<dbReference type="InterPro" id="IPR050494">
    <property type="entry name" value="Ser_Thr_dual-spec_kinase"/>
</dbReference>
<keyword evidence="4 10" id="KW-0418">Kinase</keyword>
<evidence type="ECO:0000256" key="4">
    <source>
        <dbReference type="ARBA" id="ARBA00022777"/>
    </source>
</evidence>
<dbReference type="InterPro" id="IPR000719">
    <property type="entry name" value="Prot_kinase_dom"/>
</dbReference>
<dbReference type="GO" id="GO:0042771">
    <property type="term" value="P:intrinsic apoptotic signaling pathway in response to DNA damage by p53 class mediator"/>
    <property type="evidence" value="ECO:0007669"/>
    <property type="project" value="TreeGrafter"/>
</dbReference>
<name>A0A4U5US33_COLLU</name>
<dbReference type="GO" id="GO:0046332">
    <property type="term" value="F:SMAD binding"/>
    <property type="evidence" value="ECO:0007669"/>
    <property type="project" value="TreeGrafter"/>
</dbReference>
<keyword evidence="11" id="KW-1185">Reference proteome</keyword>
<dbReference type="OrthoDB" id="437530at2759"/>
<keyword evidence="10" id="KW-0371">Homeobox</keyword>
<dbReference type="PROSITE" id="PS50011">
    <property type="entry name" value="PROTEIN_KINASE_DOM"/>
    <property type="match status" value="1"/>
</dbReference>
<dbReference type="GO" id="GO:0004713">
    <property type="term" value="F:protein tyrosine kinase activity"/>
    <property type="evidence" value="ECO:0007669"/>
    <property type="project" value="TreeGrafter"/>
</dbReference>